<dbReference type="Proteomes" id="UP000017127">
    <property type="component" value="Unassembled WGS sequence"/>
</dbReference>
<name>U7QCH5_9CYAN</name>
<proteinExistence type="predicted"/>
<dbReference type="AlphaFoldDB" id="U7QCH5"/>
<comment type="caution">
    <text evidence="1">The sequence shown here is derived from an EMBL/GenBank/DDBJ whole genome shotgun (WGS) entry which is preliminary data.</text>
</comment>
<protein>
    <submittedName>
        <fullName evidence="1">Uncharacterized protein</fullName>
    </submittedName>
</protein>
<keyword evidence="2" id="KW-1185">Reference proteome</keyword>
<organism evidence="1 2">
    <name type="scientific">Lyngbya aestuarii BL J</name>
    <dbReference type="NCBI Taxonomy" id="1348334"/>
    <lineage>
        <taxon>Bacteria</taxon>
        <taxon>Bacillati</taxon>
        <taxon>Cyanobacteriota</taxon>
        <taxon>Cyanophyceae</taxon>
        <taxon>Oscillatoriophycideae</taxon>
        <taxon>Oscillatoriales</taxon>
        <taxon>Microcoleaceae</taxon>
        <taxon>Lyngbya</taxon>
    </lineage>
</organism>
<sequence length="48" mass="5870">MEFLWVQKQSAFYFTPQRVLIYSVVLEFLRFTGEFTFQGSQLTRNMRK</sequence>
<dbReference type="EMBL" id="AUZM01000099">
    <property type="protein sequence ID" value="ERT04411.1"/>
    <property type="molecule type" value="Genomic_DNA"/>
</dbReference>
<accession>U7QCH5</accession>
<reference evidence="1 2" key="1">
    <citation type="journal article" date="2013" name="Front. Microbiol.">
        <title>Comparative genomic analyses of the cyanobacterium, Lyngbya aestuarii BL J, a powerful hydrogen producer.</title>
        <authorList>
            <person name="Kothari A."/>
            <person name="Vaughn M."/>
            <person name="Garcia-Pichel F."/>
        </authorList>
    </citation>
    <scope>NUCLEOTIDE SEQUENCE [LARGE SCALE GENOMIC DNA]</scope>
    <source>
        <strain evidence="1 2">BL J</strain>
    </source>
</reference>
<evidence type="ECO:0000313" key="1">
    <source>
        <dbReference type="EMBL" id="ERT04411.1"/>
    </source>
</evidence>
<evidence type="ECO:0000313" key="2">
    <source>
        <dbReference type="Proteomes" id="UP000017127"/>
    </source>
</evidence>
<gene>
    <name evidence="1" type="ORF">M595_5647</name>
</gene>